<dbReference type="Proteomes" id="UP000765509">
    <property type="component" value="Unassembled WGS sequence"/>
</dbReference>
<dbReference type="EMBL" id="AVOT02112419">
    <property type="protein sequence ID" value="MBW0582417.1"/>
    <property type="molecule type" value="Genomic_DNA"/>
</dbReference>
<dbReference type="AlphaFoldDB" id="A0A9Q3KK87"/>
<evidence type="ECO:0000313" key="2">
    <source>
        <dbReference type="EMBL" id="MBW0582417.1"/>
    </source>
</evidence>
<proteinExistence type="predicted"/>
<reference evidence="2" key="1">
    <citation type="submission" date="2021-03" db="EMBL/GenBank/DDBJ databases">
        <title>Draft genome sequence of rust myrtle Austropuccinia psidii MF-1, a brazilian biotype.</title>
        <authorList>
            <person name="Quecine M.C."/>
            <person name="Pachon D.M.R."/>
            <person name="Bonatelli M.L."/>
            <person name="Correr F.H."/>
            <person name="Franceschini L.M."/>
            <person name="Leite T.F."/>
            <person name="Margarido G.R.A."/>
            <person name="Almeida C.A."/>
            <person name="Ferrarezi J.A."/>
            <person name="Labate C.A."/>
        </authorList>
    </citation>
    <scope>NUCLEOTIDE SEQUENCE</scope>
    <source>
        <strain evidence="2">MF-1</strain>
    </source>
</reference>
<keyword evidence="3" id="KW-1185">Reference proteome</keyword>
<feature type="region of interest" description="Disordered" evidence="1">
    <location>
        <begin position="81"/>
        <end position="104"/>
    </location>
</feature>
<organism evidence="2 3">
    <name type="scientific">Austropuccinia psidii MF-1</name>
    <dbReference type="NCBI Taxonomy" id="1389203"/>
    <lineage>
        <taxon>Eukaryota</taxon>
        <taxon>Fungi</taxon>
        <taxon>Dikarya</taxon>
        <taxon>Basidiomycota</taxon>
        <taxon>Pucciniomycotina</taxon>
        <taxon>Pucciniomycetes</taxon>
        <taxon>Pucciniales</taxon>
        <taxon>Sphaerophragmiaceae</taxon>
        <taxon>Austropuccinia</taxon>
    </lineage>
</organism>
<name>A0A9Q3KK87_9BASI</name>
<feature type="compositionally biased region" description="Basic and acidic residues" evidence="1">
    <location>
        <begin position="85"/>
        <end position="104"/>
    </location>
</feature>
<sequence length="104" mass="11995">MSIASLTEELNKLSISAEIFEEKTELNQELNLDHVEKSDEARMTLKDEIGSERRLITEKINKMIDPNLNMTKLSTPFYHIRSPAKPKEEIKKPSITDLSHQDNN</sequence>
<gene>
    <name evidence="2" type="ORF">O181_122132</name>
</gene>
<protein>
    <submittedName>
        <fullName evidence="2">Uncharacterized protein</fullName>
    </submittedName>
</protein>
<comment type="caution">
    <text evidence="2">The sequence shown here is derived from an EMBL/GenBank/DDBJ whole genome shotgun (WGS) entry which is preliminary data.</text>
</comment>
<evidence type="ECO:0000256" key="1">
    <source>
        <dbReference type="SAM" id="MobiDB-lite"/>
    </source>
</evidence>
<evidence type="ECO:0000313" key="3">
    <source>
        <dbReference type="Proteomes" id="UP000765509"/>
    </source>
</evidence>
<accession>A0A9Q3KK87</accession>